<sequence length="148" mass="17007">MANHSQKRRLLLFALGLLVIIVSLPIIFWKQIVFFYQYWDNPLSVGYSIPYISLNNPKAMYMIKKDSNGQYIVEYIIGKGVCRYCNPNIDDTRHVAIGSSKISLDSFIGKKVLITGQIRRKLGKPLCWTSCREGNYIVIDIDNLETIE</sequence>
<organism evidence="1 2">
    <name type="scientific">Candidatus Gottesmanbacteria bacterium RBG_13_45_10</name>
    <dbReference type="NCBI Taxonomy" id="1798370"/>
    <lineage>
        <taxon>Bacteria</taxon>
        <taxon>Candidatus Gottesmaniibacteriota</taxon>
    </lineage>
</organism>
<name>A0A1F5ZI39_9BACT</name>
<reference evidence="1 2" key="1">
    <citation type="journal article" date="2016" name="Nat. Commun.">
        <title>Thousands of microbial genomes shed light on interconnected biogeochemical processes in an aquifer system.</title>
        <authorList>
            <person name="Anantharaman K."/>
            <person name="Brown C.T."/>
            <person name="Hug L.A."/>
            <person name="Sharon I."/>
            <person name="Castelle C.J."/>
            <person name="Probst A.J."/>
            <person name="Thomas B.C."/>
            <person name="Singh A."/>
            <person name="Wilkins M.J."/>
            <person name="Karaoz U."/>
            <person name="Brodie E.L."/>
            <person name="Williams K.H."/>
            <person name="Hubbard S.S."/>
            <person name="Banfield J.F."/>
        </authorList>
    </citation>
    <scope>NUCLEOTIDE SEQUENCE [LARGE SCALE GENOMIC DNA]</scope>
</reference>
<comment type="caution">
    <text evidence="1">The sequence shown here is derived from an EMBL/GenBank/DDBJ whole genome shotgun (WGS) entry which is preliminary data.</text>
</comment>
<gene>
    <name evidence="1" type="ORF">A2Z00_02995</name>
</gene>
<evidence type="ECO:0000313" key="2">
    <source>
        <dbReference type="Proteomes" id="UP000177268"/>
    </source>
</evidence>
<evidence type="ECO:0000313" key="1">
    <source>
        <dbReference type="EMBL" id="OGG12130.1"/>
    </source>
</evidence>
<dbReference type="EMBL" id="MFIZ01000003">
    <property type="protein sequence ID" value="OGG12130.1"/>
    <property type="molecule type" value="Genomic_DNA"/>
</dbReference>
<protein>
    <submittedName>
        <fullName evidence="1">Uncharacterized protein</fullName>
    </submittedName>
</protein>
<dbReference type="AlphaFoldDB" id="A0A1F5ZI39"/>
<accession>A0A1F5ZI39</accession>
<proteinExistence type="predicted"/>
<dbReference type="Proteomes" id="UP000177268">
    <property type="component" value="Unassembled WGS sequence"/>
</dbReference>